<reference evidence="1" key="1">
    <citation type="submission" date="2018-05" db="EMBL/GenBank/DDBJ databases">
        <authorList>
            <person name="Lanie J.A."/>
            <person name="Ng W.-L."/>
            <person name="Kazmierczak K.M."/>
            <person name="Andrzejewski T.M."/>
            <person name="Davidsen T.M."/>
            <person name="Wayne K.J."/>
            <person name="Tettelin H."/>
            <person name="Glass J.I."/>
            <person name="Rusch D."/>
            <person name="Podicherti R."/>
            <person name="Tsui H.-C.T."/>
            <person name="Winkler M.E."/>
        </authorList>
    </citation>
    <scope>NUCLEOTIDE SEQUENCE</scope>
</reference>
<evidence type="ECO:0000313" key="1">
    <source>
        <dbReference type="EMBL" id="SVC97432.1"/>
    </source>
</evidence>
<dbReference type="EMBL" id="UINC01121933">
    <property type="protein sequence ID" value="SVC97432.1"/>
    <property type="molecule type" value="Genomic_DNA"/>
</dbReference>
<proteinExistence type="predicted"/>
<gene>
    <name evidence="1" type="ORF">METZ01_LOCUS350286</name>
</gene>
<sequence>VQEVNNKSSEKLKIKTTDDKVKWDIEDKQKQDVILIGIATKQCKFFHDSQGEAFAKISLNNHTEIWNLTSMGFRDWIAHQLWSQYRDGLSKTSYESALITLRGIATYECPSEEVYLRVAQQNNEIYIDMCNEDWQVIKVDSIGWSLINKSPVSFIRSKNMQALKIPSTNGDINLLKSHINTKEKDFVLVVGWLLMSMQAGTGAYPMLVLRGSAGCGKTTTSRMLR</sequence>
<protein>
    <submittedName>
        <fullName evidence="1">Uncharacterized protein</fullName>
    </submittedName>
</protein>
<dbReference type="AlphaFoldDB" id="A0A382RJL8"/>
<accession>A0A382RJL8</accession>
<organism evidence="1">
    <name type="scientific">marine metagenome</name>
    <dbReference type="NCBI Taxonomy" id="408172"/>
    <lineage>
        <taxon>unclassified sequences</taxon>
        <taxon>metagenomes</taxon>
        <taxon>ecological metagenomes</taxon>
    </lineage>
</organism>
<name>A0A382RJL8_9ZZZZ</name>
<feature type="non-terminal residue" evidence="1">
    <location>
        <position position="1"/>
    </location>
</feature>
<feature type="non-terminal residue" evidence="1">
    <location>
        <position position="225"/>
    </location>
</feature>